<accession>A0A161R6S7</accession>
<comment type="similarity">
    <text evidence="2">Belongs to the methyl-accepting chemotaxis (MCP) protein family.</text>
</comment>
<keyword evidence="4" id="KW-1133">Transmembrane helix</keyword>
<dbReference type="Proteomes" id="UP000075787">
    <property type="component" value="Unassembled WGS sequence"/>
</dbReference>
<protein>
    <recommendedName>
        <fullName evidence="9">Methyl-accepting chemotaxis protein</fullName>
    </recommendedName>
</protein>
<evidence type="ECO:0008006" key="9">
    <source>
        <dbReference type="Google" id="ProtNLM"/>
    </source>
</evidence>
<dbReference type="SMART" id="SM00283">
    <property type="entry name" value="MA"/>
    <property type="match status" value="1"/>
</dbReference>
<dbReference type="GO" id="GO:0016020">
    <property type="term" value="C:membrane"/>
    <property type="evidence" value="ECO:0007669"/>
    <property type="project" value="InterPro"/>
</dbReference>
<dbReference type="AlphaFoldDB" id="A0A161R6S7"/>
<dbReference type="GeneID" id="97239534"/>
<dbReference type="SMART" id="SM00304">
    <property type="entry name" value="HAMP"/>
    <property type="match status" value="1"/>
</dbReference>
<dbReference type="PRINTS" id="PR00260">
    <property type="entry name" value="CHEMTRNSDUCR"/>
</dbReference>
<dbReference type="GO" id="GO:0004888">
    <property type="term" value="F:transmembrane signaling receptor activity"/>
    <property type="evidence" value="ECO:0007669"/>
    <property type="project" value="InterPro"/>
</dbReference>
<keyword evidence="4" id="KW-0812">Transmembrane</keyword>
<dbReference type="Pfam" id="PF00672">
    <property type="entry name" value="HAMP"/>
    <property type="match status" value="1"/>
</dbReference>
<dbReference type="InterPro" id="IPR003660">
    <property type="entry name" value="HAMP_dom"/>
</dbReference>
<dbReference type="GO" id="GO:0007165">
    <property type="term" value="P:signal transduction"/>
    <property type="evidence" value="ECO:0007669"/>
    <property type="project" value="UniProtKB-KW"/>
</dbReference>
<evidence type="ECO:0000256" key="3">
    <source>
        <dbReference type="PROSITE-ProRule" id="PRU00284"/>
    </source>
</evidence>
<dbReference type="Pfam" id="PF00015">
    <property type="entry name" value="MCPsignal"/>
    <property type="match status" value="1"/>
</dbReference>
<dbReference type="Gene3D" id="1.10.287.950">
    <property type="entry name" value="Methyl-accepting chemotaxis protein"/>
    <property type="match status" value="1"/>
</dbReference>
<gene>
    <name evidence="7" type="ORF">AUP44_22915</name>
</gene>
<keyword evidence="1 3" id="KW-0807">Transducer</keyword>
<dbReference type="Gene3D" id="6.10.340.10">
    <property type="match status" value="1"/>
</dbReference>
<keyword evidence="4" id="KW-0472">Membrane</keyword>
<organism evidence="7 8">
    <name type="scientific">Tistrella mobilis</name>
    <dbReference type="NCBI Taxonomy" id="171437"/>
    <lineage>
        <taxon>Bacteria</taxon>
        <taxon>Pseudomonadati</taxon>
        <taxon>Pseudomonadota</taxon>
        <taxon>Alphaproteobacteria</taxon>
        <taxon>Geminicoccales</taxon>
        <taxon>Geminicoccaceae</taxon>
        <taxon>Tistrella</taxon>
    </lineage>
</organism>
<evidence type="ECO:0000259" key="5">
    <source>
        <dbReference type="PROSITE" id="PS50111"/>
    </source>
</evidence>
<dbReference type="RefSeq" id="WP_062762108.1">
    <property type="nucleotide sequence ID" value="NZ_CP121043.1"/>
</dbReference>
<evidence type="ECO:0000256" key="1">
    <source>
        <dbReference type="ARBA" id="ARBA00023224"/>
    </source>
</evidence>
<dbReference type="PANTHER" id="PTHR32089:SF112">
    <property type="entry name" value="LYSOZYME-LIKE PROTEIN-RELATED"/>
    <property type="match status" value="1"/>
</dbReference>
<dbReference type="OrthoDB" id="8432247at2"/>
<dbReference type="GO" id="GO:0006935">
    <property type="term" value="P:chemotaxis"/>
    <property type="evidence" value="ECO:0007669"/>
    <property type="project" value="InterPro"/>
</dbReference>
<feature type="domain" description="Methyl-accepting transducer" evidence="5">
    <location>
        <begin position="311"/>
        <end position="533"/>
    </location>
</feature>
<feature type="domain" description="HAMP" evidence="6">
    <location>
        <begin position="218"/>
        <end position="271"/>
    </location>
</feature>
<dbReference type="SUPFAM" id="SSF58104">
    <property type="entry name" value="Methyl-accepting chemotaxis protein (MCP) signaling domain"/>
    <property type="match status" value="1"/>
</dbReference>
<evidence type="ECO:0000313" key="7">
    <source>
        <dbReference type="EMBL" id="KYO55810.1"/>
    </source>
</evidence>
<dbReference type="PROSITE" id="PS50885">
    <property type="entry name" value="HAMP"/>
    <property type="match status" value="1"/>
</dbReference>
<evidence type="ECO:0000313" key="8">
    <source>
        <dbReference type="Proteomes" id="UP000075787"/>
    </source>
</evidence>
<evidence type="ECO:0000259" key="6">
    <source>
        <dbReference type="PROSITE" id="PS50885"/>
    </source>
</evidence>
<reference evidence="7 8" key="1">
    <citation type="submission" date="2015-12" db="EMBL/GenBank/DDBJ databases">
        <title>Genome sequence of Tistrella mobilis MCCC 1A02139.</title>
        <authorList>
            <person name="Lu L."/>
            <person name="Lai Q."/>
            <person name="Shao Z."/>
            <person name="Qian P."/>
        </authorList>
    </citation>
    <scope>NUCLEOTIDE SEQUENCE [LARGE SCALE GENOMIC DNA]</scope>
    <source>
        <strain evidence="7 8">MCCC 1A02139</strain>
    </source>
</reference>
<proteinExistence type="inferred from homology"/>
<dbReference type="PROSITE" id="PS50111">
    <property type="entry name" value="CHEMOTAXIS_TRANSDUC_2"/>
    <property type="match status" value="1"/>
</dbReference>
<evidence type="ECO:0000256" key="4">
    <source>
        <dbReference type="SAM" id="Phobius"/>
    </source>
</evidence>
<comment type="caution">
    <text evidence="7">The sequence shown here is derived from an EMBL/GenBank/DDBJ whole genome shotgun (WGS) entry which is preliminary data.</text>
</comment>
<feature type="transmembrane region" description="Helical" evidence="4">
    <location>
        <begin position="197"/>
        <end position="221"/>
    </location>
</feature>
<name>A0A161R6S7_9PROT</name>
<dbReference type="InterPro" id="IPR004089">
    <property type="entry name" value="MCPsignal_dom"/>
</dbReference>
<dbReference type="InterPro" id="IPR004090">
    <property type="entry name" value="Chemotax_Me-accpt_rcpt"/>
</dbReference>
<evidence type="ECO:0000256" key="2">
    <source>
        <dbReference type="ARBA" id="ARBA00029447"/>
    </source>
</evidence>
<dbReference type="PANTHER" id="PTHR32089">
    <property type="entry name" value="METHYL-ACCEPTING CHEMOTAXIS PROTEIN MCPB"/>
    <property type="match status" value="1"/>
</dbReference>
<dbReference type="EMBL" id="LPZR01000055">
    <property type="protein sequence ID" value="KYO55810.1"/>
    <property type="molecule type" value="Genomic_DNA"/>
</dbReference>
<sequence>MLSKFVSNLKMTHKVASIVLLMSAVTAAISVVSYRGLVVCIDATTRVEEAGMEVLDGTLVTKAISDIRRAEYRLAADPRELAAATAEIEESVLRFRELMEDMTHHAEPGDLPRIALIEQHFEAYIGEVHHALEVARSHEGREIDGAQRAVVEEVERGRATAHALSDEVAHLVEDIEARAHAVADEARTLGTETEMEIVVTAIAGTLIGLAAGFLIAIATIARPLQRTVRRLNGLAADDLDAEVQGTDRRDEIGDVARAMLVFRDNAQERRRLLEAEAAQVAARERRATEVAQLVRDFDQEVAEMLAVMSSSAVELEATAQLLSSSSEETSRQASTVGSSAGQASANVQAVAAATEELTATVSEVARQMETARGVASDASSEVERVKVLGGELDRAGNDIAQVIALIEEIANHTNLLALNATIEAARAGEAGKGFAVVASEVKGLATQTARATGDIRGRVEHMHGSIGAALDAVGRMAEVVHRVQGMSSAVSAAVQQQSAATAEIGRNADQAARGTQEVTETIGGVTMAAEATASGSAQVLSTARTLSERSTRLRSTVDGFLRAVAAA</sequence>